<protein>
    <submittedName>
        <fullName evidence="6">CHAT domain-containing protein</fullName>
    </submittedName>
</protein>
<sequence>MRVLVCLSVFHFVISVAFAQSPQSLQDADKTYLTVDSLILELQYDQAVGKLREIYPVYEQHKQWEKYFQCLYILKDIMASKGDSTEAQHYALNLRTKSQELSTAADQYFKAGNQYLNQGNYDMAVEYHQKAIAIRVAVSSDQPLSTEASFEEVSEYYEEKIRSGIASLSYFQKSIEAYKKAGKGESPEMAFVYLQMGKLYFRLKSYGFSEQYLQKALGIYQHRYGAEHISLVEIYQELGKTYGASLQYEDAIDAYKSALLIQRNVRGDRQGLTVAFLNQIGTLYLQLGSLNQALDYIQQGLSIHINLYGKESPSLVESYNKLGDVYRAFSKWDKAIEYYQKSYQLLLKNHGYSEMLGETYIKLGDAYHYRQSFDTALNYYQQAFDILQKLYGTRHQKVAMAYSQLGKAYRSIKNYRKSVDNYQKALGIYRSLYGLKHATVAITYFDLAEMYLERGQSGRALNNFQQAIMANVEGFDNTNMYANPGLKRYYDQRLLLQSLRKKADLLEQRFQESRSKQDLHAALEVYQLCDTLIDHIQQSFVSQSDKLMLAQTATEVYQAGISLAYVMENPYLGFYFSEKSKSGVLLESIVDSEAKTFAGIPDSLLRNERKLRAELAALNKQLVEETSTASYETLQEELFKKKLAFEELTRLFEYKYPKYHELKIKNETAQLPEIQKVLHPEMALIEYFLTDDALYVFTVLKDDFFMDKVSLEKDFSRQITGLRNSILYKIDDLYVLFASELYETLFPRELPAQVKEVVIIPDGPLSQVPFEALLTHGDGDPEALSELPYLIKKWGMSYAYSATLFEETVSRYLPLASFDFVGYAPVFSEKKSTSASHTTRSLLSQINTLDSTKTRGLLDERGNIVPIPGTEVEIKKIARIFRKNDKITQLYTYDDAREGYLKEGRLGDYKFLHIATHGFVNEEEPELSGILFAQETDDKDDGVLYSGELYNLQLNAQLVVLSACETGLGKYSKGEGIIGLTRALLYAGTKNILVSLWQVSDKSTTELMVDLYDEVLQNEFEDFSSAQEMHITRALRDAKLKMIEKGNFAHPYYWSPFVLIGR</sequence>
<evidence type="ECO:0000256" key="4">
    <source>
        <dbReference type="SAM" id="SignalP"/>
    </source>
</evidence>
<dbReference type="EMBL" id="JBDKWZ010000001">
    <property type="protein sequence ID" value="MEN7546623.1"/>
    <property type="molecule type" value="Genomic_DNA"/>
</dbReference>
<dbReference type="SMART" id="SM00028">
    <property type="entry name" value="TPR"/>
    <property type="match status" value="8"/>
</dbReference>
<proteinExistence type="predicted"/>
<evidence type="ECO:0000256" key="2">
    <source>
        <dbReference type="ARBA" id="ARBA00022803"/>
    </source>
</evidence>
<dbReference type="InterPro" id="IPR024983">
    <property type="entry name" value="CHAT_dom"/>
</dbReference>
<accession>A0AAW9RYJ4</accession>
<dbReference type="Pfam" id="PF13424">
    <property type="entry name" value="TPR_12"/>
    <property type="match status" value="3"/>
</dbReference>
<feature type="domain" description="CHAT" evidence="5">
    <location>
        <begin position="738"/>
        <end position="1062"/>
    </location>
</feature>
<dbReference type="Pfam" id="PF13374">
    <property type="entry name" value="TPR_10"/>
    <property type="match status" value="1"/>
</dbReference>
<dbReference type="InterPro" id="IPR006597">
    <property type="entry name" value="Sel1-like"/>
</dbReference>
<keyword evidence="1" id="KW-0677">Repeat</keyword>
<dbReference type="Gene3D" id="1.25.40.10">
    <property type="entry name" value="Tetratricopeptide repeat domain"/>
    <property type="match status" value="5"/>
</dbReference>
<feature type="signal peptide" evidence="4">
    <location>
        <begin position="1"/>
        <end position="19"/>
    </location>
</feature>
<reference evidence="6 7" key="1">
    <citation type="submission" date="2024-04" db="EMBL/GenBank/DDBJ databases">
        <title>Novel genus in family Flammeovirgaceae.</title>
        <authorList>
            <person name="Nguyen T.H."/>
            <person name="Vuong T.Q."/>
            <person name="Le H."/>
            <person name="Kim S.-G."/>
        </authorList>
    </citation>
    <scope>NUCLEOTIDE SEQUENCE [LARGE SCALE GENOMIC DNA]</scope>
    <source>
        <strain evidence="6 7">JCM 23209</strain>
    </source>
</reference>
<dbReference type="PROSITE" id="PS50005">
    <property type="entry name" value="TPR"/>
    <property type="match status" value="7"/>
</dbReference>
<evidence type="ECO:0000259" key="5">
    <source>
        <dbReference type="Pfam" id="PF12770"/>
    </source>
</evidence>
<dbReference type="PANTHER" id="PTHR45641:SF19">
    <property type="entry name" value="NEPHROCYSTIN-3"/>
    <property type="match status" value="1"/>
</dbReference>
<evidence type="ECO:0000256" key="1">
    <source>
        <dbReference type="ARBA" id="ARBA00022737"/>
    </source>
</evidence>
<keyword evidence="4" id="KW-0732">Signal</keyword>
<feature type="repeat" description="TPR" evidence="3">
    <location>
        <begin position="399"/>
        <end position="432"/>
    </location>
</feature>
<keyword evidence="7" id="KW-1185">Reference proteome</keyword>
<feature type="repeat" description="TPR" evidence="3">
    <location>
        <begin position="316"/>
        <end position="349"/>
    </location>
</feature>
<feature type="repeat" description="TPR" evidence="3">
    <location>
        <begin position="232"/>
        <end position="265"/>
    </location>
</feature>
<dbReference type="RefSeq" id="WP_346819407.1">
    <property type="nucleotide sequence ID" value="NZ_JBDKWZ010000001.1"/>
</dbReference>
<comment type="caution">
    <text evidence="6">The sequence shown here is derived from an EMBL/GenBank/DDBJ whole genome shotgun (WGS) entry which is preliminary data.</text>
</comment>
<name>A0AAW9RYJ4_9BACT</name>
<feature type="repeat" description="TPR" evidence="3">
    <location>
        <begin position="274"/>
        <end position="307"/>
    </location>
</feature>
<dbReference type="Pfam" id="PF12770">
    <property type="entry name" value="CHAT"/>
    <property type="match status" value="1"/>
</dbReference>
<gene>
    <name evidence="6" type="ORF">AAG747_01810</name>
</gene>
<organism evidence="6 7">
    <name type="scientific">Rapidithrix thailandica</name>
    <dbReference type="NCBI Taxonomy" id="413964"/>
    <lineage>
        <taxon>Bacteria</taxon>
        <taxon>Pseudomonadati</taxon>
        <taxon>Bacteroidota</taxon>
        <taxon>Cytophagia</taxon>
        <taxon>Cytophagales</taxon>
        <taxon>Flammeovirgaceae</taxon>
        <taxon>Rapidithrix</taxon>
    </lineage>
</organism>
<dbReference type="InterPro" id="IPR011990">
    <property type="entry name" value="TPR-like_helical_dom_sf"/>
</dbReference>
<feature type="chain" id="PRO_5043734862" evidence="4">
    <location>
        <begin position="20"/>
        <end position="1062"/>
    </location>
</feature>
<dbReference type="PANTHER" id="PTHR45641">
    <property type="entry name" value="TETRATRICOPEPTIDE REPEAT PROTEIN (AFU_ORTHOLOGUE AFUA_6G03870)"/>
    <property type="match status" value="1"/>
</dbReference>
<dbReference type="AlphaFoldDB" id="A0AAW9RYJ4"/>
<evidence type="ECO:0000256" key="3">
    <source>
        <dbReference type="PROSITE-ProRule" id="PRU00339"/>
    </source>
</evidence>
<dbReference type="InterPro" id="IPR019734">
    <property type="entry name" value="TPR_rpt"/>
</dbReference>
<feature type="repeat" description="TPR" evidence="3">
    <location>
        <begin position="441"/>
        <end position="474"/>
    </location>
</feature>
<evidence type="ECO:0000313" key="7">
    <source>
        <dbReference type="Proteomes" id="UP001403385"/>
    </source>
</evidence>
<keyword evidence="2 3" id="KW-0802">TPR repeat</keyword>
<feature type="repeat" description="TPR" evidence="3">
    <location>
        <begin position="105"/>
        <end position="138"/>
    </location>
</feature>
<dbReference type="SUPFAM" id="SSF48452">
    <property type="entry name" value="TPR-like"/>
    <property type="match status" value="2"/>
</dbReference>
<evidence type="ECO:0000313" key="6">
    <source>
        <dbReference type="EMBL" id="MEN7546623.1"/>
    </source>
</evidence>
<feature type="repeat" description="TPR" evidence="3">
    <location>
        <begin position="357"/>
        <end position="390"/>
    </location>
</feature>
<dbReference type="SMART" id="SM00671">
    <property type="entry name" value="SEL1"/>
    <property type="match status" value="5"/>
</dbReference>
<dbReference type="Proteomes" id="UP001403385">
    <property type="component" value="Unassembled WGS sequence"/>
</dbReference>